<reference evidence="1" key="1">
    <citation type="submission" date="2019-03" db="EMBL/GenBank/DDBJ databases">
        <title>Single cell metagenomics reveals metabolic interactions within the superorganism composed of flagellate Streblomastix strix and complex community of Bacteroidetes bacteria on its surface.</title>
        <authorList>
            <person name="Treitli S.C."/>
            <person name="Kolisko M."/>
            <person name="Husnik F."/>
            <person name="Keeling P."/>
            <person name="Hampl V."/>
        </authorList>
    </citation>
    <scope>NUCLEOTIDE SEQUENCE</scope>
    <source>
        <strain evidence="1">STM</strain>
    </source>
</reference>
<name>A0A5J4S8D3_9ZZZZ</name>
<dbReference type="Gene3D" id="2.60.120.200">
    <property type="match status" value="1"/>
</dbReference>
<dbReference type="EMBL" id="SNRY01000345">
    <property type="protein sequence ID" value="KAA6342098.1"/>
    <property type="molecule type" value="Genomic_DNA"/>
</dbReference>
<sequence length="215" mass="23608">MKTFSKKISLIAIVFCGMLLLFTTGCKQSKERVFVNSNDVGDCKIEGSLTYDPVKDTYTLTGAGLNIWGESDAFHYAWKEIEGDFVLTADIAFGSKKAESNAHRKLGLLIRETLNADSPYADVAIHGDGLTSLQYRLEKGGETKEVQSANNAPAQIQLERKGNTIIIRTDDNIASGTKDAEIEIQLPGKSYVGLFICSHEDNLSETAYFSNVVLR</sequence>
<accession>A0A5J4S8D3</accession>
<comment type="caution">
    <text evidence="1">The sequence shown here is derived from an EMBL/GenBank/DDBJ whole genome shotgun (WGS) entry which is preliminary data.</text>
</comment>
<dbReference type="AlphaFoldDB" id="A0A5J4S8D3"/>
<evidence type="ECO:0008006" key="2">
    <source>
        <dbReference type="Google" id="ProtNLM"/>
    </source>
</evidence>
<organism evidence="1">
    <name type="scientific">termite gut metagenome</name>
    <dbReference type="NCBI Taxonomy" id="433724"/>
    <lineage>
        <taxon>unclassified sequences</taxon>
        <taxon>metagenomes</taxon>
        <taxon>organismal metagenomes</taxon>
    </lineage>
</organism>
<proteinExistence type="predicted"/>
<evidence type="ECO:0000313" key="1">
    <source>
        <dbReference type="EMBL" id="KAA6342098.1"/>
    </source>
</evidence>
<dbReference type="PROSITE" id="PS51257">
    <property type="entry name" value="PROKAR_LIPOPROTEIN"/>
    <property type="match status" value="1"/>
</dbReference>
<protein>
    <recommendedName>
        <fullName evidence="2">DUF5077 domain-containing protein</fullName>
    </recommendedName>
</protein>
<gene>
    <name evidence="1" type="ORF">EZS27_010130</name>
</gene>